<gene>
    <name evidence="2" type="ORF">DBT_2141</name>
</gene>
<name>A0A1B9F3B4_9BACT</name>
<protein>
    <submittedName>
        <fullName evidence="2">Uncharacterized protein</fullName>
    </submittedName>
</protein>
<dbReference type="EMBL" id="MAGO01000012">
    <property type="protein sequence ID" value="OCC14412.1"/>
    <property type="molecule type" value="Genomic_DNA"/>
</dbReference>
<sequence length="42" mass="4571">MRLYNKSPFKETVGVQHKVGDGQKGSATPGGRFGRTGHAERK</sequence>
<evidence type="ECO:0000313" key="2">
    <source>
        <dbReference type="EMBL" id="OCC14412.1"/>
    </source>
</evidence>
<proteinExistence type="predicted"/>
<organism evidence="2 3">
    <name type="scientific">Dissulfuribacter thermophilus</name>
    <dbReference type="NCBI Taxonomy" id="1156395"/>
    <lineage>
        <taxon>Bacteria</taxon>
        <taxon>Pseudomonadati</taxon>
        <taxon>Thermodesulfobacteriota</taxon>
        <taxon>Dissulfuribacteria</taxon>
        <taxon>Dissulfuribacterales</taxon>
        <taxon>Dissulfuribacteraceae</taxon>
        <taxon>Dissulfuribacter</taxon>
    </lineage>
</organism>
<dbReference type="Proteomes" id="UP000093080">
    <property type="component" value="Unassembled WGS sequence"/>
</dbReference>
<keyword evidence="3" id="KW-1185">Reference proteome</keyword>
<feature type="region of interest" description="Disordered" evidence="1">
    <location>
        <begin position="1"/>
        <end position="42"/>
    </location>
</feature>
<dbReference type="AlphaFoldDB" id="A0A1B9F3B4"/>
<evidence type="ECO:0000313" key="3">
    <source>
        <dbReference type="Proteomes" id="UP000093080"/>
    </source>
</evidence>
<reference evidence="2 3" key="1">
    <citation type="submission" date="2016-06" db="EMBL/GenBank/DDBJ databases">
        <title>Respiratory ammonification of nitrate coupled to the oxidation of elemental sulfur in deep-sea autotrophic thermophilic bacteria.</title>
        <authorList>
            <person name="Slobodkina G.B."/>
            <person name="Mardanov A.V."/>
            <person name="Ravin N.V."/>
            <person name="Frolova A.A."/>
            <person name="Viryasiv M.B."/>
            <person name="Chernyh N.A."/>
            <person name="Bonch-Osmolovskaya E.A."/>
            <person name="Slobodkin A.I."/>
        </authorList>
    </citation>
    <scope>NUCLEOTIDE SEQUENCE [LARGE SCALE GENOMIC DNA]</scope>
    <source>
        <strain evidence="2 3">S69</strain>
    </source>
</reference>
<evidence type="ECO:0000256" key="1">
    <source>
        <dbReference type="SAM" id="MobiDB-lite"/>
    </source>
</evidence>
<dbReference type="STRING" id="1156395.DBT_2141"/>
<accession>A0A1B9F3B4</accession>
<comment type="caution">
    <text evidence="2">The sequence shown here is derived from an EMBL/GenBank/DDBJ whole genome shotgun (WGS) entry which is preliminary data.</text>
</comment>